<evidence type="ECO:0000313" key="1">
    <source>
        <dbReference type="EMBL" id="CBY40878.1"/>
    </source>
</evidence>
<organism evidence="1">
    <name type="scientific">Oikopleura dioica</name>
    <name type="common">Tunicate</name>
    <dbReference type="NCBI Taxonomy" id="34765"/>
    <lineage>
        <taxon>Eukaryota</taxon>
        <taxon>Metazoa</taxon>
        <taxon>Chordata</taxon>
        <taxon>Tunicata</taxon>
        <taxon>Appendicularia</taxon>
        <taxon>Copelata</taxon>
        <taxon>Oikopleuridae</taxon>
        <taxon>Oikopleura</taxon>
    </lineage>
</organism>
<dbReference type="EMBL" id="FN656157">
    <property type="protein sequence ID" value="CBY40878.1"/>
    <property type="molecule type" value="Genomic_DNA"/>
</dbReference>
<protein>
    <submittedName>
        <fullName evidence="1">Uncharacterized protein</fullName>
    </submittedName>
</protein>
<reference evidence="1" key="1">
    <citation type="journal article" date="2010" name="Science">
        <title>Plasticity of animal genome architecture unmasked by rapid evolution of a pelagic tunicate.</title>
        <authorList>
            <person name="Denoeud F."/>
            <person name="Henriet S."/>
            <person name="Mungpakdee S."/>
            <person name="Aury J.M."/>
            <person name="Da Silva C."/>
            <person name="Brinkmann H."/>
            <person name="Mikhaleva J."/>
            <person name="Olsen L.C."/>
            <person name="Jubin C."/>
            <person name="Canestro C."/>
            <person name="Bouquet J.M."/>
            <person name="Danks G."/>
            <person name="Poulain J."/>
            <person name="Campsteijn C."/>
            <person name="Adamski M."/>
            <person name="Cross I."/>
            <person name="Yadetie F."/>
            <person name="Muffato M."/>
            <person name="Louis A."/>
            <person name="Butcher S."/>
            <person name="Tsagkogeorga G."/>
            <person name="Konrad A."/>
            <person name="Singh S."/>
            <person name="Jensen M.F."/>
            <person name="Cong E.H."/>
            <person name="Eikeseth-Otteraa H."/>
            <person name="Noel B."/>
            <person name="Anthouard V."/>
            <person name="Porcel B.M."/>
            <person name="Kachouri-Lafond R."/>
            <person name="Nishino A."/>
            <person name="Ugolini M."/>
            <person name="Chourrout P."/>
            <person name="Nishida H."/>
            <person name="Aasland R."/>
            <person name="Huzurbazar S."/>
            <person name="Westhof E."/>
            <person name="Delsuc F."/>
            <person name="Lehrach H."/>
            <person name="Reinhardt R."/>
            <person name="Weissenbach J."/>
            <person name="Roy S.W."/>
            <person name="Artiguenave F."/>
            <person name="Postlethwait J.H."/>
            <person name="Manak J.R."/>
            <person name="Thompson E.M."/>
            <person name="Jaillon O."/>
            <person name="Du Pasquier L."/>
            <person name="Boudinot P."/>
            <person name="Liberles D.A."/>
            <person name="Volff J.N."/>
            <person name="Philippe H."/>
            <person name="Lenhard B."/>
            <person name="Roest Crollius H."/>
            <person name="Wincker P."/>
            <person name="Chourrout D."/>
        </authorList>
    </citation>
    <scope>NUCLEOTIDE SEQUENCE [LARGE SCALE GENOMIC DNA]</scope>
</reference>
<name>E4YZK0_OIKDI</name>
<dbReference type="Proteomes" id="UP000011014">
    <property type="component" value="Unassembled WGS sequence"/>
</dbReference>
<gene>
    <name evidence="1" type="ORF">GSOID_T00022919001</name>
</gene>
<proteinExistence type="predicted"/>
<dbReference type="AlphaFoldDB" id="E4YZK0"/>
<accession>E4YZK0</accession>
<sequence>MGGHASCWRKIQTTGWNIQLRPDCRHDRLHARQRK</sequence>